<evidence type="ECO:0000313" key="3">
    <source>
        <dbReference type="Proteomes" id="UP001431209"/>
    </source>
</evidence>
<evidence type="ECO:0000313" key="2">
    <source>
        <dbReference type="EMBL" id="KAL0485416.1"/>
    </source>
</evidence>
<feature type="region of interest" description="Disordered" evidence="1">
    <location>
        <begin position="26"/>
        <end position="52"/>
    </location>
</feature>
<feature type="compositionally biased region" description="Acidic residues" evidence="1">
    <location>
        <begin position="306"/>
        <end position="325"/>
    </location>
</feature>
<feature type="compositionally biased region" description="Basic and acidic residues" evidence="1">
    <location>
        <begin position="26"/>
        <end position="36"/>
    </location>
</feature>
<keyword evidence="3" id="KW-1185">Reference proteome</keyword>
<accession>A0AAW2Z8E5</accession>
<feature type="compositionally biased region" description="Acidic residues" evidence="1">
    <location>
        <begin position="37"/>
        <end position="48"/>
    </location>
</feature>
<feature type="compositionally biased region" description="Basic and acidic residues" evidence="1">
    <location>
        <begin position="329"/>
        <end position="339"/>
    </location>
</feature>
<reference evidence="2 3" key="1">
    <citation type="submission" date="2024-03" db="EMBL/GenBank/DDBJ databases">
        <title>The Acrasis kona genome and developmental transcriptomes reveal deep origins of eukaryotic multicellular pathways.</title>
        <authorList>
            <person name="Sheikh S."/>
            <person name="Fu C.-J."/>
            <person name="Brown M.W."/>
            <person name="Baldauf S.L."/>
        </authorList>
    </citation>
    <scope>NUCLEOTIDE SEQUENCE [LARGE SCALE GENOMIC DNA]</scope>
    <source>
        <strain evidence="2 3">ATCC MYA-3509</strain>
    </source>
</reference>
<dbReference type="Proteomes" id="UP001431209">
    <property type="component" value="Unassembled WGS sequence"/>
</dbReference>
<gene>
    <name evidence="2" type="ORF">AKO1_010337</name>
</gene>
<comment type="caution">
    <text evidence="2">The sequence shown here is derived from an EMBL/GenBank/DDBJ whole genome shotgun (WGS) entry which is preliminary data.</text>
</comment>
<proteinExistence type="predicted"/>
<organism evidence="2 3">
    <name type="scientific">Acrasis kona</name>
    <dbReference type="NCBI Taxonomy" id="1008807"/>
    <lineage>
        <taxon>Eukaryota</taxon>
        <taxon>Discoba</taxon>
        <taxon>Heterolobosea</taxon>
        <taxon>Tetramitia</taxon>
        <taxon>Eutetramitia</taxon>
        <taxon>Acrasidae</taxon>
        <taxon>Acrasis</taxon>
    </lineage>
</organism>
<evidence type="ECO:0000256" key="1">
    <source>
        <dbReference type="SAM" id="MobiDB-lite"/>
    </source>
</evidence>
<name>A0AAW2Z8E5_9EUKA</name>
<protein>
    <submittedName>
        <fullName evidence="2">Uncharacterized protein</fullName>
    </submittedName>
</protein>
<sequence>MHQIYKKFVNEAFTIPYRSKSILSSEKQKDKFHDDGESSEEEEEEEEVSTTLDTTALDNRINLNPHQQAFIIRMTTNTPQLRQLARQYLDLNGPFGLSKDKLLYNVNVDIGKAQAIKWVQTKLILKDNNLLDILSKVQADINSRINSKHIRLYTFPLRAGRTHIFPNDWQRLFEFLDVTLRDTLVFDQYLDYDFRAIEFMRTGAPDVFLTSVPPRRHIYELLWLDLVYNERMKDQKLLWRMERILNILDIDPLRSDTFGNRERFNYYSTTQGLHNSFVGMNIAKSKWRKKQRERSQESTESSNNDDSTEAMEPESNDVTQDEAEQNDVTQDRAEQRTQEELREQVVGEAMEGIEYEALGRNVKYEDEIEKGPRRATCAKVLLVLLHFIDLTPNDNKLVRVYLGSMKERLGSIFTSCVLFVLYIMHYRVGSILNWRALDFLHRELSNYIVARFYKEHLPEQ</sequence>
<dbReference type="AlphaFoldDB" id="A0AAW2Z8E5"/>
<feature type="region of interest" description="Disordered" evidence="1">
    <location>
        <begin position="288"/>
        <end position="339"/>
    </location>
</feature>
<dbReference type="EMBL" id="JAOPGA020001137">
    <property type="protein sequence ID" value="KAL0485416.1"/>
    <property type="molecule type" value="Genomic_DNA"/>
</dbReference>